<dbReference type="GO" id="GO:0006281">
    <property type="term" value="P:DNA repair"/>
    <property type="evidence" value="ECO:0007669"/>
    <property type="project" value="TreeGrafter"/>
</dbReference>
<dbReference type="Proteomes" id="UP000789396">
    <property type="component" value="Unassembled WGS sequence"/>
</dbReference>
<dbReference type="GO" id="GO:0006357">
    <property type="term" value="P:regulation of transcription by RNA polymerase II"/>
    <property type="evidence" value="ECO:0007669"/>
    <property type="project" value="TreeGrafter"/>
</dbReference>
<feature type="non-terminal residue" evidence="2">
    <location>
        <position position="1"/>
    </location>
</feature>
<dbReference type="OrthoDB" id="5963at2759"/>
<evidence type="ECO:0000313" key="3">
    <source>
        <dbReference type="Proteomes" id="UP000789396"/>
    </source>
</evidence>
<dbReference type="InterPro" id="IPR015877">
    <property type="entry name" value="MAT1_centre"/>
</dbReference>
<gene>
    <name evidence="2" type="ORF">RFULGI_LOCUS17233</name>
</gene>
<dbReference type="GO" id="GO:0005675">
    <property type="term" value="C:transcription factor TFIIH holo complex"/>
    <property type="evidence" value="ECO:0007669"/>
    <property type="project" value="TreeGrafter"/>
</dbReference>
<feature type="domain" description="MAT1 centre" evidence="1">
    <location>
        <begin position="46"/>
        <end position="104"/>
    </location>
</feature>
<keyword evidence="3" id="KW-1185">Reference proteome</keyword>
<dbReference type="Pfam" id="PF06391">
    <property type="entry name" value="MAT1"/>
    <property type="match status" value="1"/>
</dbReference>
<accession>A0A9N9P716</accession>
<evidence type="ECO:0000313" key="2">
    <source>
        <dbReference type="EMBL" id="CAG8795994.1"/>
    </source>
</evidence>
<protein>
    <submittedName>
        <fullName evidence="2">14214_t:CDS:1</fullName>
    </submittedName>
</protein>
<reference evidence="2" key="1">
    <citation type="submission" date="2021-06" db="EMBL/GenBank/DDBJ databases">
        <authorList>
            <person name="Kallberg Y."/>
            <person name="Tangrot J."/>
            <person name="Rosling A."/>
        </authorList>
    </citation>
    <scope>NUCLEOTIDE SEQUENCE</scope>
    <source>
        <strain evidence="2">IN212</strain>
    </source>
</reference>
<evidence type="ECO:0000259" key="1">
    <source>
        <dbReference type="Pfam" id="PF06391"/>
    </source>
</evidence>
<dbReference type="PANTHER" id="PTHR12683">
    <property type="entry name" value="CDK-ACTIVATING KINASE ASSEMBLY FACTOR MAT1"/>
    <property type="match status" value="1"/>
</dbReference>
<dbReference type="PANTHER" id="PTHR12683:SF13">
    <property type="entry name" value="CDK-ACTIVATING KINASE ASSEMBLY FACTOR MAT1"/>
    <property type="match status" value="1"/>
</dbReference>
<sequence>MTSRLTGTKTPNGKGFQDPDEEYEFDLLLGVNRVSIGCSLMVRLNVLSQRREDFNAPKEYNDYLEMVEKLVWNLNNDIDLEKTKARIESFATENREIIAKNAKKT</sequence>
<dbReference type="AlphaFoldDB" id="A0A9N9P716"/>
<proteinExistence type="predicted"/>
<organism evidence="2 3">
    <name type="scientific">Racocetra fulgida</name>
    <dbReference type="NCBI Taxonomy" id="60492"/>
    <lineage>
        <taxon>Eukaryota</taxon>
        <taxon>Fungi</taxon>
        <taxon>Fungi incertae sedis</taxon>
        <taxon>Mucoromycota</taxon>
        <taxon>Glomeromycotina</taxon>
        <taxon>Glomeromycetes</taxon>
        <taxon>Diversisporales</taxon>
        <taxon>Gigasporaceae</taxon>
        <taxon>Racocetra</taxon>
    </lineage>
</organism>
<feature type="non-terminal residue" evidence="2">
    <location>
        <position position="105"/>
    </location>
</feature>
<name>A0A9N9P716_9GLOM</name>
<dbReference type="EMBL" id="CAJVPZ010066284">
    <property type="protein sequence ID" value="CAG8795994.1"/>
    <property type="molecule type" value="Genomic_DNA"/>
</dbReference>
<comment type="caution">
    <text evidence="2">The sequence shown here is derived from an EMBL/GenBank/DDBJ whole genome shotgun (WGS) entry which is preliminary data.</text>
</comment>